<evidence type="ECO:0000259" key="3">
    <source>
        <dbReference type="Pfam" id="PF03466"/>
    </source>
</evidence>
<name>A0AA40TSW5_9PSED</name>
<keyword evidence="2" id="KW-0812">Transmembrane</keyword>
<dbReference type="EMBL" id="LJRO01000458">
    <property type="protein sequence ID" value="KPY92153.1"/>
    <property type="molecule type" value="Genomic_DNA"/>
</dbReference>
<keyword evidence="2" id="KW-0472">Membrane</keyword>
<reference evidence="4 5" key="1">
    <citation type="submission" date="2015-09" db="EMBL/GenBank/DDBJ databases">
        <title>Genome announcement of multiple Pseudomonas syringae strains.</title>
        <authorList>
            <person name="Thakur S."/>
            <person name="Wang P.W."/>
            <person name="Gong Y."/>
            <person name="Weir B.S."/>
            <person name="Guttman D.S."/>
        </authorList>
    </citation>
    <scope>NUCLEOTIDE SEQUENCE [LARGE SCALE GENOMIC DNA]</scope>
    <source>
        <strain evidence="4 5">ICMP9151</strain>
    </source>
</reference>
<dbReference type="AlphaFoldDB" id="A0AA40TSW5"/>
<evidence type="ECO:0000256" key="2">
    <source>
        <dbReference type="SAM" id="Phobius"/>
    </source>
</evidence>
<evidence type="ECO:0000313" key="5">
    <source>
        <dbReference type="Proteomes" id="UP000050523"/>
    </source>
</evidence>
<dbReference type="PANTHER" id="PTHR30537">
    <property type="entry name" value="HTH-TYPE TRANSCRIPTIONAL REGULATOR"/>
    <property type="match status" value="1"/>
</dbReference>
<dbReference type="Gene3D" id="3.40.190.290">
    <property type="match status" value="1"/>
</dbReference>
<dbReference type="InterPro" id="IPR058163">
    <property type="entry name" value="LysR-type_TF_proteobact-type"/>
</dbReference>
<feature type="domain" description="LysR substrate-binding" evidence="3">
    <location>
        <begin position="4"/>
        <end position="90"/>
    </location>
</feature>
<sequence>MHRSGEQVHIQGRYTLAVDDGNAYIAAGLAGMGILWLPDYMARRHLARGDLVRLFEDWQLDSMPMYVAFPPNRHVSIKVRVFIDWVSEVMAQHGPLGKRSKADQA</sequence>
<dbReference type="GO" id="GO:0043565">
    <property type="term" value="F:sequence-specific DNA binding"/>
    <property type="evidence" value="ECO:0007669"/>
    <property type="project" value="TreeGrafter"/>
</dbReference>
<evidence type="ECO:0000256" key="1">
    <source>
        <dbReference type="ARBA" id="ARBA00009437"/>
    </source>
</evidence>
<dbReference type="PANTHER" id="PTHR30537:SF17">
    <property type="entry name" value="LYSR-FAMILY REGULATORY PROTEIN"/>
    <property type="match status" value="1"/>
</dbReference>
<protein>
    <submittedName>
        <fullName evidence="4">LysR protein</fullName>
    </submittedName>
</protein>
<comment type="similarity">
    <text evidence="1">Belongs to the LysR transcriptional regulatory family.</text>
</comment>
<proteinExistence type="inferred from homology"/>
<comment type="caution">
    <text evidence="4">The sequence shown here is derived from an EMBL/GenBank/DDBJ whole genome shotgun (WGS) entry which is preliminary data.</text>
</comment>
<dbReference type="GO" id="GO:0006351">
    <property type="term" value="P:DNA-templated transcription"/>
    <property type="evidence" value="ECO:0007669"/>
    <property type="project" value="TreeGrafter"/>
</dbReference>
<evidence type="ECO:0000313" key="4">
    <source>
        <dbReference type="EMBL" id="KPY92153.1"/>
    </source>
</evidence>
<organism evidence="4 5">
    <name type="scientific">Pseudomonas tremae</name>
    <dbReference type="NCBI Taxonomy" id="200454"/>
    <lineage>
        <taxon>Bacteria</taxon>
        <taxon>Pseudomonadati</taxon>
        <taxon>Pseudomonadota</taxon>
        <taxon>Gammaproteobacteria</taxon>
        <taxon>Pseudomonadales</taxon>
        <taxon>Pseudomonadaceae</taxon>
        <taxon>Pseudomonas</taxon>
    </lineage>
</organism>
<dbReference type="Pfam" id="PF03466">
    <property type="entry name" value="LysR_substrate"/>
    <property type="match status" value="1"/>
</dbReference>
<accession>A0AA40TSW5</accession>
<keyword evidence="2" id="KW-1133">Transmembrane helix</keyword>
<dbReference type="SUPFAM" id="SSF53850">
    <property type="entry name" value="Periplasmic binding protein-like II"/>
    <property type="match status" value="1"/>
</dbReference>
<dbReference type="Proteomes" id="UP000050523">
    <property type="component" value="Unassembled WGS sequence"/>
</dbReference>
<feature type="transmembrane region" description="Helical" evidence="2">
    <location>
        <begin position="21"/>
        <end position="38"/>
    </location>
</feature>
<dbReference type="InterPro" id="IPR005119">
    <property type="entry name" value="LysR_subst-bd"/>
</dbReference>
<dbReference type="GO" id="GO:0003700">
    <property type="term" value="F:DNA-binding transcription factor activity"/>
    <property type="evidence" value="ECO:0007669"/>
    <property type="project" value="TreeGrafter"/>
</dbReference>
<gene>
    <name evidence="4" type="ORF">ALO43_03414</name>
</gene>